<evidence type="ECO:0008006" key="7">
    <source>
        <dbReference type="Google" id="ProtNLM"/>
    </source>
</evidence>
<dbReference type="PROSITE" id="PS51257">
    <property type="entry name" value="PROKAR_LIPOPROTEIN"/>
    <property type="match status" value="1"/>
</dbReference>
<proteinExistence type="inferred from homology"/>
<organism evidence="5 6">
    <name type="scientific">Planotetraspora kaengkrachanensis</name>
    <dbReference type="NCBI Taxonomy" id="575193"/>
    <lineage>
        <taxon>Bacteria</taxon>
        <taxon>Bacillati</taxon>
        <taxon>Actinomycetota</taxon>
        <taxon>Actinomycetes</taxon>
        <taxon>Streptosporangiales</taxon>
        <taxon>Streptosporangiaceae</taxon>
        <taxon>Planotetraspora</taxon>
    </lineage>
</organism>
<keyword evidence="2" id="KW-0813">Transport</keyword>
<evidence type="ECO:0000256" key="4">
    <source>
        <dbReference type="SAM" id="SignalP"/>
    </source>
</evidence>
<name>A0A8J3PPY6_9ACTN</name>
<dbReference type="Pfam" id="PF01547">
    <property type="entry name" value="SBP_bac_1"/>
    <property type="match status" value="1"/>
</dbReference>
<comment type="similarity">
    <text evidence="1">Belongs to the bacterial solute-binding protein 1 family.</text>
</comment>
<evidence type="ECO:0000256" key="3">
    <source>
        <dbReference type="ARBA" id="ARBA00022729"/>
    </source>
</evidence>
<feature type="chain" id="PRO_5038423567" description="Extracellular solute-binding protein" evidence="4">
    <location>
        <begin position="30"/>
        <end position="421"/>
    </location>
</feature>
<dbReference type="GO" id="GO:1901982">
    <property type="term" value="F:maltose binding"/>
    <property type="evidence" value="ECO:0007669"/>
    <property type="project" value="TreeGrafter"/>
</dbReference>
<comment type="caution">
    <text evidence="5">The sequence shown here is derived from an EMBL/GenBank/DDBJ whole genome shotgun (WGS) entry which is preliminary data.</text>
</comment>
<protein>
    <recommendedName>
        <fullName evidence="7">Extracellular solute-binding protein</fullName>
    </recommendedName>
</protein>
<dbReference type="Gene3D" id="3.40.190.10">
    <property type="entry name" value="Periplasmic binding protein-like II"/>
    <property type="match status" value="1"/>
</dbReference>
<dbReference type="GO" id="GO:0055052">
    <property type="term" value="C:ATP-binding cassette (ABC) transporter complex, substrate-binding subunit-containing"/>
    <property type="evidence" value="ECO:0007669"/>
    <property type="project" value="TreeGrafter"/>
</dbReference>
<sequence>MKHSSVSRNRTIRNAALGAAACAVVLTSAACGSGFDDPAAGPTQQTSGPANLQILIGSSGDAETAAVKDAAAKWASANGASATVTPAQDLTQQLGQAFAGDNPPDVFYVDASRFADYVSVGALEPYGDKISNPDDFYPNLRTAFTHDGTFYCAPKDFSTLALVINQDLWSKAKLTDADVPTTWDQLTAVAKKLKAVDVTPITIGDTRDRVGAFMVEAGGWITSPDGKQATADTPQNLAALDYVQSLLKDKLAAYPKALDAGWGGEAFGKGKAAMTIEGNWIKGALQADFPDVKYTVHELPAGPKGKGTLSFTNCWGIAAKSKYKQQAISFVEAMTSADQQMAFAKAFGVMPSRQSAKDAYVKEFPNDAPFVNGVDYAQGPVNAPKMDSVLADFDSGIQQLSSTDPKALLERVQKNTQAAIG</sequence>
<dbReference type="EMBL" id="BONV01000003">
    <property type="protein sequence ID" value="GIG78166.1"/>
    <property type="molecule type" value="Genomic_DNA"/>
</dbReference>
<reference evidence="5 6" key="1">
    <citation type="submission" date="2021-01" db="EMBL/GenBank/DDBJ databases">
        <title>Whole genome shotgun sequence of Planotetraspora kaengkrachanensis NBRC 104272.</title>
        <authorList>
            <person name="Komaki H."/>
            <person name="Tamura T."/>
        </authorList>
    </citation>
    <scope>NUCLEOTIDE SEQUENCE [LARGE SCALE GENOMIC DNA]</scope>
    <source>
        <strain evidence="5 6">NBRC 104272</strain>
    </source>
</reference>
<evidence type="ECO:0000313" key="5">
    <source>
        <dbReference type="EMBL" id="GIG78166.1"/>
    </source>
</evidence>
<dbReference type="PANTHER" id="PTHR30061">
    <property type="entry name" value="MALTOSE-BINDING PERIPLASMIC PROTEIN"/>
    <property type="match status" value="1"/>
</dbReference>
<keyword evidence="3 4" id="KW-0732">Signal</keyword>
<dbReference type="PANTHER" id="PTHR30061:SF50">
    <property type="entry name" value="MALTOSE_MALTODEXTRIN-BINDING PERIPLASMIC PROTEIN"/>
    <property type="match status" value="1"/>
</dbReference>
<feature type="signal peptide" evidence="4">
    <location>
        <begin position="1"/>
        <end position="29"/>
    </location>
</feature>
<evidence type="ECO:0000256" key="2">
    <source>
        <dbReference type="ARBA" id="ARBA00022448"/>
    </source>
</evidence>
<keyword evidence="6" id="KW-1185">Reference proteome</keyword>
<dbReference type="Proteomes" id="UP000630097">
    <property type="component" value="Unassembled WGS sequence"/>
</dbReference>
<dbReference type="SUPFAM" id="SSF53850">
    <property type="entry name" value="Periplasmic binding protein-like II"/>
    <property type="match status" value="1"/>
</dbReference>
<dbReference type="GO" id="GO:0042956">
    <property type="term" value="P:maltodextrin transmembrane transport"/>
    <property type="evidence" value="ECO:0007669"/>
    <property type="project" value="TreeGrafter"/>
</dbReference>
<dbReference type="AlphaFoldDB" id="A0A8J3PPY6"/>
<dbReference type="RefSeq" id="WP_203881651.1">
    <property type="nucleotide sequence ID" value="NZ_BAABHH010000003.1"/>
</dbReference>
<evidence type="ECO:0000313" key="6">
    <source>
        <dbReference type="Proteomes" id="UP000630097"/>
    </source>
</evidence>
<accession>A0A8J3PPY6</accession>
<dbReference type="GO" id="GO:0015768">
    <property type="term" value="P:maltose transport"/>
    <property type="evidence" value="ECO:0007669"/>
    <property type="project" value="TreeGrafter"/>
</dbReference>
<dbReference type="InterPro" id="IPR006059">
    <property type="entry name" value="SBP"/>
</dbReference>
<gene>
    <name evidence="5" type="ORF">Pka01_12930</name>
</gene>
<evidence type="ECO:0000256" key="1">
    <source>
        <dbReference type="ARBA" id="ARBA00008520"/>
    </source>
</evidence>